<dbReference type="RefSeq" id="WP_207760896.1">
    <property type="nucleotide sequence ID" value="NZ_PHHC01000080.1"/>
</dbReference>
<dbReference type="EMBL" id="PHHC01000080">
    <property type="protein sequence ID" value="PPE03880.1"/>
    <property type="molecule type" value="Genomic_DNA"/>
</dbReference>
<protein>
    <submittedName>
        <fullName evidence="2">Uncharacterized protein</fullName>
    </submittedName>
</protein>
<evidence type="ECO:0000313" key="2">
    <source>
        <dbReference type="EMBL" id="PPE03880.1"/>
    </source>
</evidence>
<sequence>MSATIVMVNKNSVNRERIRCEKEGAIKPKTRLGSKETIDLKSAQNKLSRNDQQYSS</sequence>
<dbReference type="AlphaFoldDB" id="A0A2S5R9A4"/>
<keyword evidence="3" id="KW-1185">Reference proteome</keyword>
<dbReference type="Proteomes" id="UP000239425">
    <property type="component" value="Unassembled WGS sequence"/>
</dbReference>
<evidence type="ECO:0000313" key="3">
    <source>
        <dbReference type="Proteomes" id="UP000239425"/>
    </source>
</evidence>
<proteinExistence type="predicted"/>
<feature type="compositionally biased region" description="Polar residues" evidence="1">
    <location>
        <begin position="42"/>
        <end position="56"/>
    </location>
</feature>
<organism evidence="2 3">
    <name type="scientific">Holospora curviuscula</name>
    <dbReference type="NCBI Taxonomy" id="1082868"/>
    <lineage>
        <taxon>Bacteria</taxon>
        <taxon>Pseudomonadati</taxon>
        <taxon>Pseudomonadota</taxon>
        <taxon>Alphaproteobacteria</taxon>
        <taxon>Holosporales</taxon>
        <taxon>Holosporaceae</taxon>
        <taxon>Holospora</taxon>
    </lineage>
</organism>
<gene>
    <name evidence="2" type="ORF">HCUR_00659</name>
</gene>
<name>A0A2S5R9A4_9PROT</name>
<feature type="region of interest" description="Disordered" evidence="1">
    <location>
        <begin position="21"/>
        <end position="56"/>
    </location>
</feature>
<comment type="caution">
    <text evidence="2">The sequence shown here is derived from an EMBL/GenBank/DDBJ whole genome shotgun (WGS) entry which is preliminary data.</text>
</comment>
<accession>A0A2S5R9A4</accession>
<evidence type="ECO:0000256" key="1">
    <source>
        <dbReference type="SAM" id="MobiDB-lite"/>
    </source>
</evidence>
<reference evidence="2 3" key="1">
    <citation type="submission" date="2017-11" db="EMBL/GenBank/DDBJ databases">
        <title>Comparative genomic analysis of Holospora spp., intranuclear symbionts of paramecia.</title>
        <authorList>
            <person name="Garushyants S.K."/>
            <person name="Beliavskaya A."/>
            <person name="Malko D.B."/>
            <person name="Logacheva M.D."/>
            <person name="Rautian M.S."/>
            <person name="Gelfand M.S."/>
        </authorList>
    </citation>
    <scope>NUCLEOTIDE SEQUENCE [LARGE SCALE GENOMIC DNA]</scope>
    <source>
        <strain evidence="3">02AZ16</strain>
    </source>
</reference>